<dbReference type="GO" id="GO:0005886">
    <property type="term" value="C:plasma membrane"/>
    <property type="evidence" value="ECO:0007669"/>
    <property type="project" value="TreeGrafter"/>
</dbReference>
<protein>
    <recommendedName>
        <fullName evidence="6">CWH43-like N-terminal domain-containing protein</fullName>
    </recommendedName>
</protein>
<comment type="caution">
    <text evidence="7">The sequence shown here is derived from an EMBL/GenBank/DDBJ whole genome shotgun (WGS) entry which is preliminary data.</text>
</comment>
<evidence type="ECO:0000259" key="6">
    <source>
        <dbReference type="Pfam" id="PF10277"/>
    </source>
</evidence>
<dbReference type="InterPro" id="IPR050911">
    <property type="entry name" value="DRAM/TMEM150_Autophagy_Mod"/>
</dbReference>
<feature type="transmembrane region" description="Helical" evidence="5">
    <location>
        <begin position="182"/>
        <end position="209"/>
    </location>
</feature>
<dbReference type="GO" id="GO:0012505">
    <property type="term" value="C:endomembrane system"/>
    <property type="evidence" value="ECO:0007669"/>
    <property type="project" value="UniProtKB-SubCell"/>
</dbReference>
<dbReference type="AlphaFoldDB" id="A0A8J5QGW3"/>
<evidence type="ECO:0000256" key="5">
    <source>
        <dbReference type="SAM" id="Phobius"/>
    </source>
</evidence>
<proteinExistence type="predicted"/>
<feature type="domain" description="CWH43-like N-terminal" evidence="6">
    <location>
        <begin position="13"/>
        <end position="242"/>
    </location>
</feature>
<keyword evidence="4 5" id="KW-0472">Membrane</keyword>
<dbReference type="EMBL" id="JAGSYN010000083">
    <property type="protein sequence ID" value="KAG7664431.1"/>
    <property type="molecule type" value="Genomic_DNA"/>
</dbReference>
<accession>A0A8J5QGW3</accession>
<dbReference type="PANTHER" id="PTHR21324">
    <property type="entry name" value="FASTING-INDUCIBLE INTEGRAL MEMBRANE PROTEIN TM6P1-RELATED"/>
    <property type="match status" value="1"/>
</dbReference>
<reference evidence="7 8" key="1">
    <citation type="journal article" date="2021" name="DNA Res.">
        <title>Genome analysis of Candida subhashii reveals its hybrid nature and dual mitochondrial genome conformations.</title>
        <authorList>
            <person name="Mixao V."/>
            <person name="Hegedusova E."/>
            <person name="Saus E."/>
            <person name="Pryszcz L.P."/>
            <person name="Cillingova A."/>
            <person name="Nosek J."/>
            <person name="Gabaldon T."/>
        </authorList>
    </citation>
    <scope>NUCLEOTIDE SEQUENCE [LARGE SCALE GENOMIC DNA]</scope>
    <source>
        <strain evidence="7 8">CBS 10753</strain>
    </source>
</reference>
<evidence type="ECO:0000256" key="4">
    <source>
        <dbReference type="ARBA" id="ARBA00023136"/>
    </source>
</evidence>
<evidence type="ECO:0000256" key="1">
    <source>
        <dbReference type="ARBA" id="ARBA00004127"/>
    </source>
</evidence>
<evidence type="ECO:0000313" key="7">
    <source>
        <dbReference type="EMBL" id="KAG7664431.1"/>
    </source>
</evidence>
<name>A0A8J5QGW3_9ASCO</name>
<feature type="transmembrane region" description="Helical" evidence="5">
    <location>
        <begin position="12"/>
        <end position="37"/>
    </location>
</feature>
<feature type="transmembrane region" description="Helical" evidence="5">
    <location>
        <begin position="66"/>
        <end position="84"/>
    </location>
</feature>
<dbReference type="InterPro" id="IPR019402">
    <property type="entry name" value="CWH43_N"/>
</dbReference>
<evidence type="ECO:0000256" key="2">
    <source>
        <dbReference type="ARBA" id="ARBA00022692"/>
    </source>
</evidence>
<keyword evidence="2 5" id="KW-0812">Transmembrane</keyword>
<feature type="transmembrane region" description="Helical" evidence="5">
    <location>
        <begin position="221"/>
        <end position="241"/>
    </location>
</feature>
<sequence length="281" mass="32219">MTKPLIRFKKFHYYLIPLISLIVWWGMLIALLAAWAAQGKPIYSFMSRYQNPVYISDVAATNLQPLFIACSSFQAIFFVGTLVMGIYLRKKEKIQPYISTTQPKFAIASVVCAVIGQLGIIFTSIFNTNHFHTLHLTMVGIFIAFCFFACCCDFVVSFKFGNNPDKLNPLHDGVKFGTWKWANLYMVSFFLKCVWLAAAFSFVICFGYFMGHMSRGLSASFEWLIAFWYGLLLILWSMDLFPSALRHYRRKHPNVYQEKNNEPPLTSLGSEEATFVNSQDV</sequence>
<feature type="transmembrane region" description="Helical" evidence="5">
    <location>
        <begin position="138"/>
        <end position="161"/>
    </location>
</feature>
<dbReference type="PANTHER" id="PTHR21324:SF2">
    <property type="entry name" value="EG:22E5.9 PROTEIN"/>
    <property type="match status" value="1"/>
</dbReference>
<dbReference type="RefSeq" id="XP_049264663.1">
    <property type="nucleotide sequence ID" value="XM_049405742.1"/>
</dbReference>
<keyword evidence="8" id="KW-1185">Reference proteome</keyword>
<organism evidence="7 8">
    <name type="scientific">[Candida] subhashii</name>
    <dbReference type="NCBI Taxonomy" id="561895"/>
    <lineage>
        <taxon>Eukaryota</taxon>
        <taxon>Fungi</taxon>
        <taxon>Dikarya</taxon>
        <taxon>Ascomycota</taxon>
        <taxon>Saccharomycotina</taxon>
        <taxon>Pichiomycetes</taxon>
        <taxon>Debaryomycetaceae</taxon>
        <taxon>Spathaspora</taxon>
    </lineage>
</organism>
<dbReference type="Pfam" id="PF10277">
    <property type="entry name" value="Frag1"/>
    <property type="match status" value="1"/>
</dbReference>
<feature type="transmembrane region" description="Helical" evidence="5">
    <location>
        <begin position="105"/>
        <end position="126"/>
    </location>
</feature>
<keyword evidence="3 5" id="KW-1133">Transmembrane helix</keyword>
<dbReference type="GeneID" id="73468835"/>
<dbReference type="OrthoDB" id="10032492at2759"/>
<evidence type="ECO:0000256" key="3">
    <source>
        <dbReference type="ARBA" id="ARBA00022989"/>
    </source>
</evidence>
<evidence type="ECO:0000313" key="8">
    <source>
        <dbReference type="Proteomes" id="UP000694255"/>
    </source>
</evidence>
<dbReference type="Proteomes" id="UP000694255">
    <property type="component" value="Unassembled WGS sequence"/>
</dbReference>
<gene>
    <name evidence="7" type="ORF">J8A68_002034</name>
</gene>
<comment type="subcellular location">
    <subcellularLocation>
        <location evidence="1">Endomembrane system</location>
        <topology evidence="1">Multi-pass membrane protein</topology>
    </subcellularLocation>
</comment>